<keyword evidence="2" id="KW-1185">Reference proteome</keyword>
<dbReference type="InterPro" id="IPR025047">
    <property type="entry name" value="DUF3986"/>
</dbReference>
<protein>
    <submittedName>
        <fullName evidence="1">DUF3986 family protein</fullName>
    </submittedName>
</protein>
<sequence>MNFDSTVHLHIGYYEDSVDLEAIAYKLLNEDKWIVFLNDDQDVSLLEGVLHQYDYYDQLGYRIFDIQTKDLTYERGSKLFKDWLKSRNVI</sequence>
<proteinExistence type="predicted"/>
<organism evidence="1 2">
    <name type="scientific">Fervidibacillus halotolerans</name>
    <dbReference type="NCBI Taxonomy" id="2980027"/>
    <lineage>
        <taxon>Bacteria</taxon>
        <taxon>Bacillati</taxon>
        <taxon>Bacillota</taxon>
        <taxon>Bacilli</taxon>
        <taxon>Bacillales</taxon>
        <taxon>Bacillaceae</taxon>
        <taxon>Fervidibacillus</taxon>
    </lineage>
</organism>
<gene>
    <name evidence="1" type="ORF">OE105_03225</name>
</gene>
<reference evidence="1" key="1">
    <citation type="submission" date="2022-09" db="EMBL/GenBank/DDBJ databases">
        <title>Complete Genomes of Fervidibacillus albus and Fervidibacillus halotolerans isolated from tidal flat sediments.</title>
        <authorList>
            <person name="Kwon K.K."/>
            <person name="Yang S.-H."/>
            <person name="Park M.J."/>
            <person name="Oh H.-M."/>
        </authorList>
    </citation>
    <scope>NUCLEOTIDE SEQUENCE</scope>
    <source>
        <strain evidence="1">MEBiC13594</strain>
    </source>
</reference>
<accession>A0A9E8RXV6</accession>
<dbReference type="EMBL" id="CP106877">
    <property type="protein sequence ID" value="WAA13155.1"/>
    <property type="molecule type" value="Genomic_DNA"/>
</dbReference>
<dbReference type="RefSeq" id="WP_275421298.1">
    <property type="nucleotide sequence ID" value="NZ_CP106877.1"/>
</dbReference>
<dbReference type="KEGG" id="fhl:OE105_03225"/>
<evidence type="ECO:0000313" key="1">
    <source>
        <dbReference type="EMBL" id="WAA13155.1"/>
    </source>
</evidence>
<evidence type="ECO:0000313" key="2">
    <source>
        <dbReference type="Proteomes" id="UP001164726"/>
    </source>
</evidence>
<dbReference type="AlphaFoldDB" id="A0A9E8RXV6"/>
<dbReference type="Pfam" id="PF13143">
    <property type="entry name" value="DUF3986"/>
    <property type="match status" value="1"/>
</dbReference>
<dbReference type="Proteomes" id="UP001164726">
    <property type="component" value="Chromosome"/>
</dbReference>
<name>A0A9E8RXV6_9BACI</name>